<comment type="caution">
    <text evidence="2">The sequence shown here is derived from an EMBL/GenBank/DDBJ whole genome shotgun (WGS) entry which is preliminary data.</text>
</comment>
<dbReference type="InterPro" id="IPR007374">
    <property type="entry name" value="ASCH_domain"/>
</dbReference>
<feature type="non-terminal residue" evidence="2">
    <location>
        <position position="1"/>
    </location>
</feature>
<protein>
    <recommendedName>
        <fullName evidence="1">ASCH domain-containing protein</fullName>
    </recommendedName>
</protein>
<dbReference type="Pfam" id="PF04266">
    <property type="entry name" value="ASCH"/>
    <property type="match status" value="1"/>
</dbReference>
<sequence length="229" mass="25347">SKGVISYPLYKRLALSLYRSIHSGALCTAYKEVIPVHEDQSSENKEKEWNKLIVGEGSALLQILKEVDFELDVQEPFFSQLRDGLKTIEGRCAVGKYKRFQSGHLLLFNKSLTAQVQDVRQYASFHEMLEAEGLSKVLPGVTSIEAGVQIYRRFYSEEEERSNGVLAVCVSIPTSQLYVITANILSGLSYSGVQKLLGFVQTIGTNPESLPLPSSPLLSTFSAPNNPDV</sequence>
<dbReference type="PANTHER" id="PTHR34204:SF2">
    <property type="entry name" value="RNA-BINDING ASCH DOMAIN PROTEIN"/>
    <property type="match status" value="1"/>
</dbReference>
<evidence type="ECO:0000313" key="2">
    <source>
        <dbReference type="EMBL" id="KAL0387986.1"/>
    </source>
</evidence>
<organism evidence="2">
    <name type="scientific">Sesamum radiatum</name>
    <name type="common">Black benniseed</name>
    <dbReference type="NCBI Taxonomy" id="300843"/>
    <lineage>
        <taxon>Eukaryota</taxon>
        <taxon>Viridiplantae</taxon>
        <taxon>Streptophyta</taxon>
        <taxon>Embryophyta</taxon>
        <taxon>Tracheophyta</taxon>
        <taxon>Spermatophyta</taxon>
        <taxon>Magnoliopsida</taxon>
        <taxon>eudicotyledons</taxon>
        <taxon>Gunneridae</taxon>
        <taxon>Pentapetalae</taxon>
        <taxon>asterids</taxon>
        <taxon>lamiids</taxon>
        <taxon>Lamiales</taxon>
        <taxon>Pedaliaceae</taxon>
        <taxon>Sesamum</taxon>
    </lineage>
</organism>
<dbReference type="AlphaFoldDB" id="A0AAW2S8G9"/>
<dbReference type="InterPro" id="IPR015947">
    <property type="entry name" value="PUA-like_sf"/>
</dbReference>
<reference evidence="2" key="1">
    <citation type="submission" date="2020-06" db="EMBL/GenBank/DDBJ databases">
        <authorList>
            <person name="Li T."/>
            <person name="Hu X."/>
            <person name="Zhang T."/>
            <person name="Song X."/>
            <person name="Zhang H."/>
            <person name="Dai N."/>
            <person name="Sheng W."/>
            <person name="Hou X."/>
            <person name="Wei L."/>
        </authorList>
    </citation>
    <scope>NUCLEOTIDE SEQUENCE</scope>
    <source>
        <strain evidence="2">G02</strain>
        <tissue evidence="2">Leaf</tissue>
    </source>
</reference>
<feature type="domain" description="ASCH" evidence="1">
    <location>
        <begin position="71"/>
        <end position="174"/>
    </location>
</feature>
<name>A0AAW2S8G9_SESRA</name>
<proteinExistence type="predicted"/>
<accession>A0AAW2S8G9</accession>
<dbReference type="CDD" id="cd06555">
    <property type="entry name" value="ASCH_PF0470_like"/>
    <property type="match status" value="1"/>
</dbReference>
<reference evidence="2" key="2">
    <citation type="journal article" date="2024" name="Plant">
        <title>Genomic evolution and insights into agronomic trait innovations of Sesamum species.</title>
        <authorList>
            <person name="Miao H."/>
            <person name="Wang L."/>
            <person name="Qu L."/>
            <person name="Liu H."/>
            <person name="Sun Y."/>
            <person name="Le M."/>
            <person name="Wang Q."/>
            <person name="Wei S."/>
            <person name="Zheng Y."/>
            <person name="Lin W."/>
            <person name="Duan Y."/>
            <person name="Cao H."/>
            <person name="Xiong S."/>
            <person name="Wang X."/>
            <person name="Wei L."/>
            <person name="Li C."/>
            <person name="Ma Q."/>
            <person name="Ju M."/>
            <person name="Zhao R."/>
            <person name="Li G."/>
            <person name="Mu C."/>
            <person name="Tian Q."/>
            <person name="Mei H."/>
            <person name="Zhang T."/>
            <person name="Gao T."/>
            <person name="Zhang H."/>
        </authorList>
    </citation>
    <scope>NUCLEOTIDE SEQUENCE</scope>
    <source>
        <strain evidence="2">G02</strain>
    </source>
</reference>
<dbReference type="EMBL" id="JACGWJ010000011">
    <property type="protein sequence ID" value="KAL0387986.1"/>
    <property type="molecule type" value="Genomic_DNA"/>
</dbReference>
<evidence type="ECO:0000259" key="1">
    <source>
        <dbReference type="SMART" id="SM01022"/>
    </source>
</evidence>
<dbReference type="Gene3D" id="2.30.130.30">
    <property type="entry name" value="Hypothetical protein"/>
    <property type="match status" value="1"/>
</dbReference>
<gene>
    <name evidence="2" type="ORF">Sradi_2680400</name>
</gene>
<dbReference type="SUPFAM" id="SSF88697">
    <property type="entry name" value="PUA domain-like"/>
    <property type="match status" value="1"/>
</dbReference>
<dbReference type="SMART" id="SM01022">
    <property type="entry name" value="ASCH"/>
    <property type="match status" value="1"/>
</dbReference>
<dbReference type="PANTHER" id="PTHR34204">
    <property type="entry name" value="RNA-BINDING ASCH DOMAIN PROTEIN"/>
    <property type="match status" value="1"/>
</dbReference>